<dbReference type="Proteomes" id="UP000887569">
    <property type="component" value="Unplaced"/>
</dbReference>
<dbReference type="WBParaSite" id="PgR133_g007_t09">
    <property type="protein sequence ID" value="PgR133_g007_t09"/>
    <property type="gene ID" value="PgR133_g007"/>
</dbReference>
<name>A0A915CF80_PARUN</name>
<evidence type="ECO:0000313" key="1">
    <source>
        <dbReference type="Proteomes" id="UP000887569"/>
    </source>
</evidence>
<proteinExistence type="predicted"/>
<reference evidence="2" key="1">
    <citation type="submission" date="2022-11" db="UniProtKB">
        <authorList>
            <consortium name="WormBaseParasite"/>
        </authorList>
    </citation>
    <scope>IDENTIFICATION</scope>
</reference>
<keyword evidence="1" id="KW-1185">Reference proteome</keyword>
<sequence length="40" mass="4694">RQGRCSFPLRQLNTYHIRPSTTGRTQILPMHIEVSENMPQ</sequence>
<evidence type="ECO:0000313" key="2">
    <source>
        <dbReference type="WBParaSite" id="PgR133_g007_t09"/>
    </source>
</evidence>
<protein>
    <submittedName>
        <fullName evidence="2">SAM domain-containing protein</fullName>
    </submittedName>
</protein>
<dbReference type="AlphaFoldDB" id="A0A915CF80"/>
<accession>A0A915CF80</accession>
<organism evidence="1 2">
    <name type="scientific">Parascaris univalens</name>
    <name type="common">Nematode worm</name>
    <dbReference type="NCBI Taxonomy" id="6257"/>
    <lineage>
        <taxon>Eukaryota</taxon>
        <taxon>Metazoa</taxon>
        <taxon>Ecdysozoa</taxon>
        <taxon>Nematoda</taxon>
        <taxon>Chromadorea</taxon>
        <taxon>Rhabditida</taxon>
        <taxon>Spirurina</taxon>
        <taxon>Ascaridomorpha</taxon>
        <taxon>Ascaridoidea</taxon>
        <taxon>Ascarididae</taxon>
        <taxon>Parascaris</taxon>
    </lineage>
</organism>